<dbReference type="InterPro" id="IPR000055">
    <property type="entry name" value="Restrct_endonuc_typeI_TRD"/>
</dbReference>
<evidence type="ECO:0000256" key="2">
    <source>
        <dbReference type="ARBA" id="ARBA00022747"/>
    </source>
</evidence>
<dbReference type="AlphaFoldDB" id="A0AA94HN99"/>
<keyword evidence="7" id="KW-1185">Reference proteome</keyword>
<dbReference type="InterPro" id="IPR051212">
    <property type="entry name" value="Type-I_RE_S_subunit"/>
</dbReference>
<evidence type="ECO:0000259" key="5">
    <source>
        <dbReference type="Pfam" id="PF01420"/>
    </source>
</evidence>
<dbReference type="InterPro" id="IPR044946">
    <property type="entry name" value="Restrct_endonuc_typeI_TRD_sf"/>
</dbReference>
<protein>
    <submittedName>
        <fullName evidence="6">Type I restriction enzyme, S subunit</fullName>
    </submittedName>
</protein>
<dbReference type="SUPFAM" id="SSF116734">
    <property type="entry name" value="DNA methylase specificity domain"/>
    <property type="match status" value="2"/>
</dbReference>
<dbReference type="Gene3D" id="3.90.220.20">
    <property type="entry name" value="DNA methylase specificity domains"/>
    <property type="match status" value="2"/>
</dbReference>
<dbReference type="PANTHER" id="PTHR43140:SF1">
    <property type="entry name" value="TYPE I RESTRICTION ENZYME ECOKI SPECIFICITY SUBUNIT"/>
    <property type="match status" value="1"/>
</dbReference>
<evidence type="ECO:0000256" key="3">
    <source>
        <dbReference type="ARBA" id="ARBA00023125"/>
    </source>
</evidence>
<feature type="domain" description="Type I restriction modification DNA specificity" evidence="5">
    <location>
        <begin position="203"/>
        <end position="373"/>
    </location>
</feature>
<evidence type="ECO:0000256" key="1">
    <source>
        <dbReference type="ARBA" id="ARBA00010923"/>
    </source>
</evidence>
<comment type="caution">
    <text evidence="6">The sequence shown here is derived from an EMBL/GenBank/DDBJ whole genome shotgun (WGS) entry which is preliminary data.</text>
</comment>
<evidence type="ECO:0000256" key="4">
    <source>
        <dbReference type="ARBA" id="ARBA00038652"/>
    </source>
</evidence>
<dbReference type="Pfam" id="PF01420">
    <property type="entry name" value="Methylase_S"/>
    <property type="match status" value="2"/>
</dbReference>
<dbReference type="Proteomes" id="UP000198506">
    <property type="component" value="Unassembled WGS sequence"/>
</dbReference>
<dbReference type="CDD" id="cd17283">
    <property type="entry name" value="RMtype1_S_Hpy180ORF7835P_TRD2-CR2_like"/>
    <property type="match status" value="1"/>
</dbReference>
<reference evidence="6 7" key="1">
    <citation type="submission" date="2016-10" db="EMBL/GenBank/DDBJ databases">
        <authorList>
            <person name="Varghese N."/>
            <person name="Submissions S."/>
        </authorList>
    </citation>
    <scope>NUCLEOTIDE SEQUENCE [LARGE SCALE GENOMIC DNA]</scope>
    <source>
        <strain evidence="6 7">IAM 15147</strain>
    </source>
</reference>
<keyword evidence="2" id="KW-0680">Restriction system</keyword>
<dbReference type="GO" id="GO:0003677">
    <property type="term" value="F:DNA binding"/>
    <property type="evidence" value="ECO:0007669"/>
    <property type="project" value="UniProtKB-KW"/>
</dbReference>
<proteinExistence type="inferred from homology"/>
<name>A0AA94HN99_9MICO</name>
<feature type="domain" description="Type I restriction modification DNA specificity" evidence="5">
    <location>
        <begin position="69"/>
        <end position="175"/>
    </location>
</feature>
<sequence>MIAADVFTTVRKKVRLSDVTSESRERNIDRLVTDVRTVTNQQQLIPTADFFANARTSEDTKNYKIARPGAFVYNPSRINVGSVASVVGDKPVIVSPMYVVFDVDQSCVLPRYLMHFLTSRAGRRMIEGGVEIGARFRLTYASLSKFVISLPSLQVQQAIVDALGDFERLIDALEEESDLRRLQYVHYADRLVASGEKTSSALLGDVATVVRGASPRPIQEFLTDNADGIPWIKIGDVATGEKYITSTSQRVTKAGAEKSRRVRPGDFVLSNSMSFGRPYISKIDGCIHDGWLAISAFDDAFIPDYLYHLLRSSIIQAEFSRRAGSGAVRNLNSEIVRSVRVPVPSRIEQERVVVRLDGFEKLANDSSSGIPAEGKLRRRQYEYYRDKLLTFEELPA</sequence>
<gene>
    <name evidence="6" type="ORF">SAMN04487783_1898</name>
</gene>
<dbReference type="PANTHER" id="PTHR43140">
    <property type="entry name" value="TYPE-1 RESTRICTION ENZYME ECOKI SPECIFICITY PROTEIN"/>
    <property type="match status" value="1"/>
</dbReference>
<comment type="subunit">
    <text evidence="4">The methyltransferase is composed of M and S polypeptides.</text>
</comment>
<organism evidence="6 7">
    <name type="scientific">Agrococcus baldri</name>
    <dbReference type="NCBI Taxonomy" id="153730"/>
    <lineage>
        <taxon>Bacteria</taxon>
        <taxon>Bacillati</taxon>
        <taxon>Actinomycetota</taxon>
        <taxon>Actinomycetes</taxon>
        <taxon>Micrococcales</taxon>
        <taxon>Microbacteriaceae</taxon>
        <taxon>Agrococcus</taxon>
    </lineage>
</organism>
<dbReference type="Gene3D" id="1.10.287.1120">
    <property type="entry name" value="Bipartite methylase S protein"/>
    <property type="match status" value="1"/>
</dbReference>
<dbReference type="RefSeq" id="WP_092918250.1">
    <property type="nucleotide sequence ID" value="NZ_FOZN01000003.1"/>
</dbReference>
<dbReference type="GO" id="GO:0009307">
    <property type="term" value="P:DNA restriction-modification system"/>
    <property type="evidence" value="ECO:0007669"/>
    <property type="project" value="UniProtKB-KW"/>
</dbReference>
<keyword evidence="3" id="KW-0238">DNA-binding</keyword>
<comment type="similarity">
    <text evidence="1">Belongs to the type-I restriction system S methylase family.</text>
</comment>
<evidence type="ECO:0000313" key="7">
    <source>
        <dbReference type="Proteomes" id="UP000198506"/>
    </source>
</evidence>
<accession>A0AA94HN99</accession>
<dbReference type="EMBL" id="FOZN01000003">
    <property type="protein sequence ID" value="SFS14730.1"/>
    <property type="molecule type" value="Genomic_DNA"/>
</dbReference>
<evidence type="ECO:0000313" key="6">
    <source>
        <dbReference type="EMBL" id="SFS14730.1"/>
    </source>
</evidence>